<name>A0A158GQZ8_9BURK</name>
<keyword evidence="2" id="KW-0560">Oxidoreductase</keyword>
<dbReference type="Proteomes" id="UP000054683">
    <property type="component" value="Unassembled WGS sequence"/>
</dbReference>
<evidence type="ECO:0000256" key="1">
    <source>
        <dbReference type="ARBA" id="ARBA00006484"/>
    </source>
</evidence>
<evidence type="ECO:0000256" key="3">
    <source>
        <dbReference type="RuleBase" id="RU000363"/>
    </source>
</evidence>
<dbReference type="InterPro" id="IPR002347">
    <property type="entry name" value="SDR_fam"/>
</dbReference>
<dbReference type="Pfam" id="PF00106">
    <property type="entry name" value="adh_short"/>
    <property type="match status" value="1"/>
</dbReference>
<dbReference type="InterPro" id="IPR036291">
    <property type="entry name" value="NAD(P)-bd_dom_sf"/>
</dbReference>
<dbReference type="CDD" id="cd05233">
    <property type="entry name" value="SDR_c"/>
    <property type="match status" value="1"/>
</dbReference>
<accession>A0A158GQZ8</accession>
<evidence type="ECO:0000313" key="5">
    <source>
        <dbReference type="Proteomes" id="UP000054683"/>
    </source>
</evidence>
<dbReference type="EMBL" id="FCOK02000018">
    <property type="protein sequence ID" value="SAL34495.1"/>
    <property type="molecule type" value="Genomic_DNA"/>
</dbReference>
<dbReference type="PRINTS" id="PR00081">
    <property type="entry name" value="GDHRDH"/>
</dbReference>
<dbReference type="InterPro" id="IPR020904">
    <property type="entry name" value="Sc_DH/Rdtase_CS"/>
</dbReference>
<dbReference type="SUPFAM" id="SSF51735">
    <property type="entry name" value="NAD(P)-binding Rossmann-fold domains"/>
    <property type="match status" value="1"/>
</dbReference>
<sequence>MSEKIVMITGGAGNLGRAAEDAFARAGCRRVVVDINGAALQAAYPVESGDRLLIPLDLMDGSSVERAIATVNEKFGAVNVLCNVAGGFYYGEPVHEMQAEVWRRMLDLNATTLINAVRAVVPGMIRAGRGTIINVGAAAHVRAQAHMSAYAAAKGAVMRLTESMADELRDKGIGVFCVMPEIIDTPANRLDMPAADTSGWTPPSAIADVMVLLTDEVASIMSGGLFALKGRPREVQTAW</sequence>
<comment type="similarity">
    <text evidence="1 3">Belongs to the short-chain dehydrogenases/reductases (SDR) family.</text>
</comment>
<evidence type="ECO:0000313" key="4">
    <source>
        <dbReference type="EMBL" id="SAL34495.1"/>
    </source>
</evidence>
<dbReference type="PANTHER" id="PTHR42760:SF115">
    <property type="entry name" value="3-OXOACYL-[ACYL-CARRIER-PROTEIN] REDUCTASE FABG"/>
    <property type="match status" value="1"/>
</dbReference>
<proteinExistence type="inferred from homology"/>
<dbReference type="PANTHER" id="PTHR42760">
    <property type="entry name" value="SHORT-CHAIN DEHYDROGENASES/REDUCTASES FAMILY MEMBER"/>
    <property type="match status" value="1"/>
</dbReference>
<dbReference type="PROSITE" id="PS00061">
    <property type="entry name" value="ADH_SHORT"/>
    <property type="match status" value="1"/>
</dbReference>
<dbReference type="RefSeq" id="WP_062086100.1">
    <property type="nucleotide sequence ID" value="NZ_FCOK02000018.1"/>
</dbReference>
<dbReference type="AlphaFoldDB" id="A0A158GQZ8"/>
<evidence type="ECO:0000256" key="2">
    <source>
        <dbReference type="ARBA" id="ARBA00023002"/>
    </source>
</evidence>
<organism evidence="4 5">
    <name type="scientific">Caballeronia udeis</name>
    <dbReference type="NCBI Taxonomy" id="1232866"/>
    <lineage>
        <taxon>Bacteria</taxon>
        <taxon>Pseudomonadati</taxon>
        <taxon>Pseudomonadota</taxon>
        <taxon>Betaproteobacteria</taxon>
        <taxon>Burkholderiales</taxon>
        <taxon>Burkholderiaceae</taxon>
        <taxon>Caballeronia</taxon>
    </lineage>
</organism>
<protein>
    <submittedName>
        <fullName evidence="4">Short chain dehydrogenase</fullName>
    </submittedName>
</protein>
<dbReference type="GO" id="GO:0016616">
    <property type="term" value="F:oxidoreductase activity, acting on the CH-OH group of donors, NAD or NADP as acceptor"/>
    <property type="evidence" value="ECO:0007669"/>
    <property type="project" value="TreeGrafter"/>
</dbReference>
<dbReference type="Gene3D" id="3.40.50.720">
    <property type="entry name" value="NAD(P)-binding Rossmann-like Domain"/>
    <property type="match status" value="1"/>
</dbReference>
<gene>
    <name evidence="4" type="ORF">AWB69_03164</name>
</gene>
<reference evidence="4 5" key="1">
    <citation type="submission" date="2016-01" db="EMBL/GenBank/DDBJ databases">
        <authorList>
            <person name="Oliw E.H."/>
        </authorList>
    </citation>
    <scope>NUCLEOTIDE SEQUENCE [LARGE SCALE GENOMIC DNA]</scope>
    <source>
        <strain evidence="4">LMG 27134</strain>
    </source>
</reference>
<dbReference type="OrthoDB" id="118015at2"/>
<dbReference type="PRINTS" id="PR00080">
    <property type="entry name" value="SDRFAMILY"/>
</dbReference>